<dbReference type="Proteomes" id="UP000188318">
    <property type="component" value="Unassembled WGS sequence"/>
</dbReference>
<dbReference type="SUPFAM" id="SSF51735">
    <property type="entry name" value="NAD(P)-binding Rossmann-fold domains"/>
    <property type="match status" value="1"/>
</dbReference>
<protein>
    <recommendedName>
        <fullName evidence="1">Enoyl reductase (ER) domain-containing protein</fullName>
    </recommendedName>
</protein>
<reference evidence="3" key="1">
    <citation type="journal article" date="2017" name="Genome Biol.">
        <title>Comparative genomics reveals high biological diversity and specific adaptations in the industrially and medically important fungal genus Aspergillus.</title>
        <authorList>
            <person name="de Vries R.P."/>
            <person name="Riley R."/>
            <person name="Wiebenga A."/>
            <person name="Aguilar-Osorio G."/>
            <person name="Amillis S."/>
            <person name="Uchima C.A."/>
            <person name="Anderluh G."/>
            <person name="Asadollahi M."/>
            <person name="Askin M."/>
            <person name="Barry K."/>
            <person name="Battaglia E."/>
            <person name="Bayram O."/>
            <person name="Benocci T."/>
            <person name="Braus-Stromeyer S.A."/>
            <person name="Caldana C."/>
            <person name="Canovas D."/>
            <person name="Cerqueira G.C."/>
            <person name="Chen F."/>
            <person name="Chen W."/>
            <person name="Choi C."/>
            <person name="Clum A."/>
            <person name="Dos Santos R.A."/>
            <person name="Damasio A.R."/>
            <person name="Diallinas G."/>
            <person name="Emri T."/>
            <person name="Fekete E."/>
            <person name="Flipphi M."/>
            <person name="Freyberg S."/>
            <person name="Gallo A."/>
            <person name="Gournas C."/>
            <person name="Habgood R."/>
            <person name="Hainaut M."/>
            <person name="Harispe M.L."/>
            <person name="Henrissat B."/>
            <person name="Hilden K.S."/>
            <person name="Hope R."/>
            <person name="Hossain A."/>
            <person name="Karabika E."/>
            <person name="Karaffa L."/>
            <person name="Karanyi Z."/>
            <person name="Krasevec N."/>
            <person name="Kuo A."/>
            <person name="Kusch H."/>
            <person name="LaButti K."/>
            <person name="Lagendijk E.L."/>
            <person name="Lapidus A."/>
            <person name="Levasseur A."/>
            <person name="Lindquist E."/>
            <person name="Lipzen A."/>
            <person name="Logrieco A.F."/>
            <person name="MacCabe A."/>
            <person name="Maekelae M.R."/>
            <person name="Malavazi I."/>
            <person name="Melin P."/>
            <person name="Meyer V."/>
            <person name="Mielnichuk N."/>
            <person name="Miskei M."/>
            <person name="Molnar A.P."/>
            <person name="Mule G."/>
            <person name="Ngan C.Y."/>
            <person name="Orejas M."/>
            <person name="Orosz E."/>
            <person name="Ouedraogo J.P."/>
            <person name="Overkamp K.M."/>
            <person name="Park H.-S."/>
            <person name="Perrone G."/>
            <person name="Piumi F."/>
            <person name="Punt P.J."/>
            <person name="Ram A.F."/>
            <person name="Ramon A."/>
            <person name="Rauscher S."/>
            <person name="Record E."/>
            <person name="Riano-Pachon D.M."/>
            <person name="Robert V."/>
            <person name="Roehrig J."/>
            <person name="Ruller R."/>
            <person name="Salamov A."/>
            <person name="Salih N.S."/>
            <person name="Samson R.A."/>
            <person name="Sandor E."/>
            <person name="Sanguinetti M."/>
            <person name="Schuetze T."/>
            <person name="Sepcic K."/>
            <person name="Shelest E."/>
            <person name="Sherlock G."/>
            <person name="Sophianopoulou V."/>
            <person name="Squina F.M."/>
            <person name="Sun H."/>
            <person name="Susca A."/>
            <person name="Todd R.B."/>
            <person name="Tsang A."/>
            <person name="Unkles S.E."/>
            <person name="van de Wiele N."/>
            <person name="van Rossen-Uffink D."/>
            <person name="Oliveira J.V."/>
            <person name="Vesth T.C."/>
            <person name="Visser J."/>
            <person name="Yu J.-H."/>
            <person name="Zhou M."/>
            <person name="Andersen M.R."/>
            <person name="Archer D.B."/>
            <person name="Baker S.E."/>
            <person name="Benoit I."/>
            <person name="Brakhage A.A."/>
            <person name="Braus G.H."/>
            <person name="Fischer R."/>
            <person name="Frisvad J.C."/>
            <person name="Goldman G.H."/>
            <person name="Houbraken J."/>
            <person name="Oakley B."/>
            <person name="Pocsi I."/>
            <person name="Scazzocchio C."/>
            <person name="Seiboth B."/>
            <person name="vanKuyk P.A."/>
            <person name="Wortman J."/>
            <person name="Dyer P.S."/>
            <person name="Grigoriev I.V."/>
        </authorList>
    </citation>
    <scope>NUCLEOTIDE SEQUENCE [LARGE SCALE GENOMIC DNA]</scope>
    <source>
        <strain evidence="3">ITEM 5010</strain>
    </source>
</reference>
<dbReference type="OMA" id="QECHSFL"/>
<proteinExistence type="predicted"/>
<dbReference type="InterPro" id="IPR013154">
    <property type="entry name" value="ADH-like_N"/>
</dbReference>
<dbReference type="STRING" id="602072.A0A1R3RAS7"/>
<evidence type="ECO:0000259" key="1">
    <source>
        <dbReference type="SMART" id="SM00829"/>
    </source>
</evidence>
<dbReference type="EMBL" id="KV907510">
    <property type="protein sequence ID" value="OOF91589.1"/>
    <property type="molecule type" value="Genomic_DNA"/>
</dbReference>
<dbReference type="OrthoDB" id="201656at2759"/>
<dbReference type="VEuPathDB" id="FungiDB:ASPCADRAFT_399936"/>
<dbReference type="GO" id="GO:0016491">
    <property type="term" value="F:oxidoreductase activity"/>
    <property type="evidence" value="ECO:0007669"/>
    <property type="project" value="InterPro"/>
</dbReference>
<dbReference type="Gene3D" id="3.40.50.720">
    <property type="entry name" value="NAD(P)-binding Rossmann-like Domain"/>
    <property type="match status" value="1"/>
</dbReference>
<dbReference type="SMART" id="SM00829">
    <property type="entry name" value="PKS_ER"/>
    <property type="match status" value="1"/>
</dbReference>
<dbReference type="InterPro" id="IPR036291">
    <property type="entry name" value="NAD(P)-bd_dom_sf"/>
</dbReference>
<dbReference type="SUPFAM" id="SSF50129">
    <property type="entry name" value="GroES-like"/>
    <property type="match status" value="1"/>
</dbReference>
<dbReference type="Pfam" id="PF08240">
    <property type="entry name" value="ADH_N"/>
    <property type="match status" value="1"/>
</dbReference>
<dbReference type="InterPro" id="IPR011032">
    <property type="entry name" value="GroES-like_sf"/>
</dbReference>
<dbReference type="Gene3D" id="3.90.180.10">
    <property type="entry name" value="Medium-chain alcohol dehydrogenases, catalytic domain"/>
    <property type="match status" value="1"/>
</dbReference>
<organism evidence="2 3">
    <name type="scientific">Aspergillus carbonarius (strain ITEM 5010)</name>
    <dbReference type="NCBI Taxonomy" id="602072"/>
    <lineage>
        <taxon>Eukaryota</taxon>
        <taxon>Fungi</taxon>
        <taxon>Dikarya</taxon>
        <taxon>Ascomycota</taxon>
        <taxon>Pezizomycotina</taxon>
        <taxon>Eurotiomycetes</taxon>
        <taxon>Eurotiomycetidae</taxon>
        <taxon>Eurotiales</taxon>
        <taxon>Aspergillaceae</taxon>
        <taxon>Aspergillus</taxon>
        <taxon>Aspergillus subgen. Circumdati</taxon>
    </lineage>
</organism>
<gene>
    <name evidence="2" type="ORF">ASPCADRAFT_399936</name>
</gene>
<dbReference type="PANTHER" id="PTHR11695">
    <property type="entry name" value="ALCOHOL DEHYDROGENASE RELATED"/>
    <property type="match status" value="1"/>
</dbReference>
<keyword evidence="3" id="KW-1185">Reference proteome</keyword>
<accession>A0A1R3RAS7</accession>
<dbReference type="InterPro" id="IPR020843">
    <property type="entry name" value="ER"/>
</dbReference>
<dbReference type="GO" id="GO:0005739">
    <property type="term" value="C:mitochondrion"/>
    <property type="evidence" value="ECO:0007669"/>
    <property type="project" value="TreeGrafter"/>
</dbReference>
<dbReference type="CDD" id="cd08267">
    <property type="entry name" value="MDR1"/>
    <property type="match status" value="1"/>
</dbReference>
<name>A0A1R3RAS7_ASPC5</name>
<dbReference type="AlphaFoldDB" id="A0A1R3RAS7"/>
<sequence>MSFMSGWQYATATGDLEKRLCLKTDLPQPSAESLSQDEVLVESLYVSLNPADYKMAELGLLTKLAVGLPAIPGYDFYGRVTGVHPSNQDLKPGDLVFGSLVSPKQHGTLCQYFIAPMSSCVRVPDGVSPEEAASITSAAMAAYKALVPFVKTGQKVFITGGSGGVGIFAIQIAKILGAEVTTSCSTRNIEFCQGLGAQVIDYTQGNLIDLLVNNGEIFDHIVDIIGNTSDLYRFAHLFTKPDALIAQIGAPATISGVINVCHTLYNKFVPLFLGGARRRHVFIAGIPNREDLTRLGNWVAEGKIRINIDANFSFEDTPKAFEKLKTDRTRGKIVITVTDS</sequence>
<dbReference type="PANTHER" id="PTHR11695:SF294">
    <property type="entry name" value="RETICULON-4-INTERACTING PROTEIN 1, MITOCHONDRIAL"/>
    <property type="match status" value="1"/>
</dbReference>
<dbReference type="InterPro" id="IPR050700">
    <property type="entry name" value="YIM1/Zinc_Alcohol_DH_Fams"/>
</dbReference>
<dbReference type="Pfam" id="PF13602">
    <property type="entry name" value="ADH_zinc_N_2"/>
    <property type="match status" value="1"/>
</dbReference>
<evidence type="ECO:0000313" key="2">
    <source>
        <dbReference type="EMBL" id="OOF91589.1"/>
    </source>
</evidence>
<feature type="domain" description="Enoyl reductase (ER)" evidence="1">
    <location>
        <begin position="14"/>
        <end position="335"/>
    </location>
</feature>
<evidence type="ECO:0000313" key="3">
    <source>
        <dbReference type="Proteomes" id="UP000188318"/>
    </source>
</evidence>